<feature type="non-terminal residue" evidence="2">
    <location>
        <position position="45"/>
    </location>
</feature>
<reference evidence="2" key="1">
    <citation type="submission" date="2021-06" db="EMBL/GenBank/DDBJ databases">
        <authorList>
            <person name="Kallberg Y."/>
            <person name="Tangrot J."/>
            <person name="Rosling A."/>
        </authorList>
    </citation>
    <scope>NUCLEOTIDE SEQUENCE</scope>
    <source>
        <strain evidence="2">IN212</strain>
    </source>
</reference>
<accession>A0A9N9D1Z9</accession>
<dbReference type="AlphaFoldDB" id="A0A9N9D1Z9"/>
<dbReference type="Pfam" id="PF24840">
    <property type="entry name" value="NTF2_SigF"/>
    <property type="match status" value="1"/>
</dbReference>
<dbReference type="InterPro" id="IPR057514">
    <property type="entry name" value="NTF2_SigF"/>
</dbReference>
<protein>
    <submittedName>
        <fullName evidence="2">10466_t:CDS:1</fullName>
    </submittedName>
</protein>
<name>A0A9N9D1Z9_9GLOM</name>
<comment type="caution">
    <text evidence="2">The sequence shown here is derived from an EMBL/GenBank/DDBJ whole genome shotgun (WGS) entry which is preliminary data.</text>
</comment>
<evidence type="ECO:0000313" key="2">
    <source>
        <dbReference type="EMBL" id="CAG8619503.1"/>
    </source>
</evidence>
<evidence type="ECO:0000313" key="3">
    <source>
        <dbReference type="Proteomes" id="UP000789396"/>
    </source>
</evidence>
<dbReference type="Proteomes" id="UP000789396">
    <property type="component" value="Unassembled WGS sequence"/>
</dbReference>
<evidence type="ECO:0000259" key="1">
    <source>
        <dbReference type="Pfam" id="PF24840"/>
    </source>
</evidence>
<keyword evidence="3" id="KW-1185">Reference proteome</keyword>
<dbReference type="OrthoDB" id="2344312at2759"/>
<feature type="domain" description="SigF-like NTF2-like" evidence="1">
    <location>
        <begin position="1"/>
        <end position="45"/>
    </location>
</feature>
<sequence>MEDPVQDIPNIIDLILCTSHSHNSLEVAKYYCETLEFKNFMTYIP</sequence>
<gene>
    <name evidence="2" type="ORF">RFULGI_LOCUS7307</name>
</gene>
<dbReference type="EMBL" id="CAJVPZ010010400">
    <property type="protein sequence ID" value="CAG8619503.1"/>
    <property type="molecule type" value="Genomic_DNA"/>
</dbReference>
<proteinExistence type="predicted"/>
<organism evidence="2 3">
    <name type="scientific">Racocetra fulgida</name>
    <dbReference type="NCBI Taxonomy" id="60492"/>
    <lineage>
        <taxon>Eukaryota</taxon>
        <taxon>Fungi</taxon>
        <taxon>Fungi incertae sedis</taxon>
        <taxon>Mucoromycota</taxon>
        <taxon>Glomeromycotina</taxon>
        <taxon>Glomeromycetes</taxon>
        <taxon>Diversisporales</taxon>
        <taxon>Gigasporaceae</taxon>
        <taxon>Racocetra</taxon>
    </lineage>
</organism>